<dbReference type="InterPro" id="IPR000835">
    <property type="entry name" value="HTH_MarR-typ"/>
</dbReference>
<accession>A0A502F702</accession>
<keyword evidence="3" id="KW-1185">Reference proteome</keyword>
<dbReference type="PROSITE" id="PS50995">
    <property type="entry name" value="HTH_MARR_2"/>
    <property type="match status" value="1"/>
</dbReference>
<organism evidence="2 3">
    <name type="scientific">Muricoccus nepalensis</name>
    <dbReference type="NCBI Taxonomy" id="1854500"/>
    <lineage>
        <taxon>Bacteria</taxon>
        <taxon>Pseudomonadati</taxon>
        <taxon>Pseudomonadota</taxon>
        <taxon>Alphaproteobacteria</taxon>
        <taxon>Acetobacterales</taxon>
        <taxon>Roseomonadaceae</taxon>
        <taxon>Muricoccus</taxon>
    </lineage>
</organism>
<dbReference type="SUPFAM" id="SSF46785">
    <property type="entry name" value="Winged helix' DNA-binding domain"/>
    <property type="match status" value="1"/>
</dbReference>
<comment type="caution">
    <text evidence="2">The sequence shown here is derived from an EMBL/GenBank/DDBJ whole genome shotgun (WGS) entry which is preliminary data.</text>
</comment>
<evidence type="ECO:0000313" key="2">
    <source>
        <dbReference type="EMBL" id="TPG44901.1"/>
    </source>
</evidence>
<feature type="domain" description="HTH marR-type" evidence="1">
    <location>
        <begin position="1"/>
        <end position="140"/>
    </location>
</feature>
<name>A0A502F702_9PROT</name>
<protein>
    <submittedName>
        <fullName evidence="2">MarR family transcriptional regulator</fullName>
    </submittedName>
</protein>
<dbReference type="InterPro" id="IPR036390">
    <property type="entry name" value="WH_DNA-bd_sf"/>
</dbReference>
<dbReference type="Gene3D" id="1.10.287.100">
    <property type="match status" value="1"/>
</dbReference>
<dbReference type="Gene3D" id="1.10.10.10">
    <property type="entry name" value="Winged helix-like DNA-binding domain superfamily/Winged helix DNA-binding domain"/>
    <property type="match status" value="1"/>
</dbReference>
<dbReference type="Pfam" id="PF01047">
    <property type="entry name" value="MarR"/>
    <property type="match status" value="1"/>
</dbReference>
<dbReference type="InterPro" id="IPR036388">
    <property type="entry name" value="WH-like_DNA-bd_sf"/>
</dbReference>
<sequence>MRSIGSDAEDLAAILHGVLSLGRRLRAERPVGGVSLSGVAVLSTLRRLGPLPAARLAEAERLQAQSLTRVLGGLSRSGYVERRQSEVDRRENIVAITPLGEATLVEDFRARREWLSRAMVEGLDSKERDALRNAATAMAKLARFEAPTSPP</sequence>
<dbReference type="PANTHER" id="PTHR39515">
    <property type="entry name" value="CONSERVED PROTEIN"/>
    <property type="match status" value="1"/>
</dbReference>
<dbReference type="InterPro" id="IPR052526">
    <property type="entry name" value="HTH-type_Bedaq_tolerance"/>
</dbReference>
<dbReference type="Proteomes" id="UP000317078">
    <property type="component" value="Unassembled WGS sequence"/>
</dbReference>
<dbReference type="SMART" id="SM00347">
    <property type="entry name" value="HTH_MARR"/>
    <property type="match status" value="1"/>
</dbReference>
<dbReference type="RefSeq" id="WP_140886747.1">
    <property type="nucleotide sequence ID" value="NZ_RCZP01000048.1"/>
</dbReference>
<evidence type="ECO:0000259" key="1">
    <source>
        <dbReference type="PROSITE" id="PS50995"/>
    </source>
</evidence>
<proteinExistence type="predicted"/>
<dbReference type="GO" id="GO:0003700">
    <property type="term" value="F:DNA-binding transcription factor activity"/>
    <property type="evidence" value="ECO:0007669"/>
    <property type="project" value="InterPro"/>
</dbReference>
<dbReference type="EMBL" id="RCZP01000048">
    <property type="protein sequence ID" value="TPG44901.1"/>
    <property type="molecule type" value="Genomic_DNA"/>
</dbReference>
<dbReference type="OrthoDB" id="8447118at2"/>
<reference evidence="2 3" key="1">
    <citation type="journal article" date="2019" name="Environ. Microbiol.">
        <title>Species interactions and distinct microbial communities in high Arctic permafrost affected cryosols are associated with the CH4 and CO2 gas fluxes.</title>
        <authorList>
            <person name="Altshuler I."/>
            <person name="Hamel J."/>
            <person name="Turney S."/>
            <person name="Magnuson E."/>
            <person name="Levesque R."/>
            <person name="Greer C."/>
            <person name="Whyte L.G."/>
        </authorList>
    </citation>
    <scope>NUCLEOTIDE SEQUENCE [LARGE SCALE GENOMIC DNA]</scope>
    <source>
        <strain evidence="2 3">S9.3B</strain>
    </source>
</reference>
<dbReference type="AlphaFoldDB" id="A0A502F702"/>
<dbReference type="PANTHER" id="PTHR39515:SF2">
    <property type="entry name" value="HTH-TYPE TRANSCRIPTIONAL REGULATOR RV0880"/>
    <property type="match status" value="1"/>
</dbReference>
<gene>
    <name evidence="2" type="ORF">EAH89_26540</name>
</gene>
<evidence type="ECO:0000313" key="3">
    <source>
        <dbReference type="Proteomes" id="UP000317078"/>
    </source>
</evidence>